<evidence type="ECO:0000313" key="2">
    <source>
        <dbReference type="Proteomes" id="UP000006265"/>
    </source>
</evidence>
<dbReference type="Proteomes" id="UP000006265">
    <property type="component" value="Unassembled WGS sequence"/>
</dbReference>
<dbReference type="STRING" id="1122247.GCA_000379865_04854"/>
<dbReference type="AlphaFoldDB" id="K5BGQ0"/>
<dbReference type="InterPro" id="IPR000182">
    <property type="entry name" value="GNAT_dom"/>
</dbReference>
<keyword evidence="1" id="KW-0808">Transferase</keyword>
<dbReference type="eggNOG" id="COG2153">
    <property type="taxonomic scope" value="Bacteria"/>
</dbReference>
<comment type="caution">
    <text evidence="1">The sequence shown here is derived from an EMBL/GenBank/DDBJ whole genome shotgun (WGS) entry which is preliminary data.</text>
</comment>
<dbReference type="OrthoDB" id="9796171at2"/>
<organism evidence="1 2">
    <name type="scientific">Mycolicibacterium hassiacum (strain DSM 44199 / CIP 105218 / JCM 12690 / 3849)</name>
    <name type="common">Mycobacterium hassiacum</name>
    <dbReference type="NCBI Taxonomy" id="1122247"/>
    <lineage>
        <taxon>Bacteria</taxon>
        <taxon>Bacillati</taxon>
        <taxon>Actinomycetota</taxon>
        <taxon>Actinomycetes</taxon>
        <taxon>Mycobacteriales</taxon>
        <taxon>Mycobacteriaceae</taxon>
        <taxon>Mycolicibacterium</taxon>
    </lineage>
</organism>
<dbReference type="InterPro" id="IPR016181">
    <property type="entry name" value="Acyl_CoA_acyltransferase"/>
</dbReference>
<dbReference type="Pfam" id="PF13673">
    <property type="entry name" value="Acetyltransf_10"/>
    <property type="match status" value="1"/>
</dbReference>
<name>K5BGQ0_MYCHD</name>
<dbReference type="CDD" id="cd04301">
    <property type="entry name" value="NAT_SF"/>
    <property type="match status" value="1"/>
</dbReference>
<protein>
    <submittedName>
        <fullName evidence="1">Acetyltransferase family protein</fullName>
    </submittedName>
</protein>
<reference evidence="1 2" key="1">
    <citation type="journal article" date="2012" name="J. Bacteriol.">
        <title>Genome sequence of Mycobacterium hassiacum DSM 44199, a rare source of heat-stable mycobacterial proteins.</title>
        <authorList>
            <person name="Tiago I."/>
            <person name="Maranha A."/>
            <person name="Mendes V."/>
            <person name="Alarico S."/>
            <person name="Moynihan P.J."/>
            <person name="Clarke A.J."/>
            <person name="Macedo-Ribeiro S."/>
            <person name="Pereira P.J."/>
            <person name="Empadinhas N."/>
        </authorList>
    </citation>
    <scope>NUCLEOTIDE SEQUENCE [LARGE SCALE GENOMIC DNA]</scope>
    <source>
        <strain evidence="2">DSM 44199 / CIP 105218 / JCM 12690 / 3849</strain>
    </source>
</reference>
<dbReference type="PROSITE" id="PS51186">
    <property type="entry name" value="GNAT"/>
    <property type="match status" value="1"/>
</dbReference>
<dbReference type="RefSeq" id="WP_005626682.1">
    <property type="nucleotide sequence ID" value="NZ_AMRA01000044.1"/>
</dbReference>
<dbReference type="PATRIC" id="fig|1122247.3.peg.1724"/>
<dbReference type="EMBL" id="AMRA01000044">
    <property type="protein sequence ID" value="EKF24201.1"/>
    <property type="molecule type" value="Genomic_DNA"/>
</dbReference>
<accession>K5BGQ0</accession>
<evidence type="ECO:0000313" key="1">
    <source>
        <dbReference type="EMBL" id="EKF24201.1"/>
    </source>
</evidence>
<dbReference type="GO" id="GO:0016747">
    <property type="term" value="F:acyltransferase activity, transferring groups other than amino-acyl groups"/>
    <property type="evidence" value="ECO:0007669"/>
    <property type="project" value="InterPro"/>
</dbReference>
<keyword evidence="2" id="KW-1185">Reference proteome</keyword>
<gene>
    <name evidence="1" type="ORF">C731_1792</name>
</gene>
<dbReference type="SUPFAM" id="SSF55729">
    <property type="entry name" value="Acyl-CoA N-acyltransferases (Nat)"/>
    <property type="match status" value="1"/>
</dbReference>
<proteinExistence type="predicted"/>
<sequence>MTITLHRSWAKDLDVGTLYALLRLRVEVFVVEQATPYPELDGRDLLAETRHFWLTAPDGEVICTLRLMEEHPGGIKSFRIGRLCTKREARGQGHGTRLLQAALAEVGDHPCRVNAQTYLEPMYRRLGFTAEGGEFVEDGIPHIPMVRR</sequence>
<dbReference type="Gene3D" id="3.40.630.30">
    <property type="match status" value="1"/>
</dbReference>